<organism evidence="16 17">
    <name type="scientific">Ruminococcus albus SY3</name>
    <dbReference type="NCBI Taxonomy" id="1341156"/>
    <lineage>
        <taxon>Bacteria</taxon>
        <taxon>Bacillati</taxon>
        <taxon>Bacillota</taxon>
        <taxon>Clostridia</taxon>
        <taxon>Eubacteriales</taxon>
        <taxon>Oscillospiraceae</taxon>
        <taxon>Ruminococcus</taxon>
    </lineage>
</organism>
<feature type="active site" description="Proton donor" evidence="13">
    <location>
        <position position="103"/>
    </location>
</feature>
<evidence type="ECO:0000256" key="5">
    <source>
        <dbReference type="ARBA" id="ARBA00022643"/>
    </source>
</evidence>
<keyword evidence="6 12" id="KW-0819">tRNA processing</keyword>
<keyword evidence="17" id="KW-1185">Reference proteome</keyword>
<dbReference type="InterPro" id="IPR001269">
    <property type="entry name" value="DUS_fam"/>
</dbReference>
<dbReference type="InterPro" id="IPR024036">
    <property type="entry name" value="tRNA-dHydroUridine_Synthase_C"/>
</dbReference>
<dbReference type="GO" id="GO:0017150">
    <property type="term" value="F:tRNA dihydrouridine synthase activity"/>
    <property type="evidence" value="ECO:0007669"/>
    <property type="project" value="InterPro"/>
</dbReference>
<accession>A0A011VXD3</accession>
<dbReference type="GO" id="GO:0000049">
    <property type="term" value="F:tRNA binding"/>
    <property type="evidence" value="ECO:0007669"/>
    <property type="project" value="UniProtKB-KW"/>
</dbReference>
<evidence type="ECO:0000313" key="17">
    <source>
        <dbReference type="Proteomes" id="UP000021369"/>
    </source>
</evidence>
<evidence type="ECO:0000256" key="12">
    <source>
        <dbReference type="PIRNR" id="PIRNR006621"/>
    </source>
</evidence>
<evidence type="ECO:0000256" key="14">
    <source>
        <dbReference type="PIRSR" id="PIRSR006621-2"/>
    </source>
</evidence>
<dbReference type="PANTHER" id="PTHR45846:SF1">
    <property type="entry name" value="TRNA-DIHYDROURIDINE(47) SYNTHASE [NAD(P)(+)]-LIKE"/>
    <property type="match status" value="1"/>
</dbReference>
<dbReference type="PROSITE" id="PS01136">
    <property type="entry name" value="UPF0034"/>
    <property type="match status" value="1"/>
</dbReference>
<dbReference type="PANTHER" id="PTHR45846">
    <property type="entry name" value="TRNA-DIHYDROURIDINE(47) SYNTHASE [NAD(P)(+)]-LIKE"/>
    <property type="match status" value="1"/>
</dbReference>
<feature type="binding site" evidence="14">
    <location>
        <position position="171"/>
    </location>
    <ligand>
        <name>FMN</name>
        <dbReference type="ChEBI" id="CHEBI:58210"/>
    </ligand>
</feature>
<feature type="binding site" evidence="14">
    <location>
        <position position="73"/>
    </location>
    <ligand>
        <name>FMN</name>
        <dbReference type="ChEBI" id="CHEBI:58210"/>
    </ligand>
</feature>
<dbReference type="InterPro" id="IPR018517">
    <property type="entry name" value="tRNA_hU_synthase_CS"/>
</dbReference>
<keyword evidence="7" id="KW-0521">NADP</keyword>
<evidence type="ECO:0000256" key="10">
    <source>
        <dbReference type="ARBA" id="ARBA00048205"/>
    </source>
</evidence>
<dbReference type="EC" id="1.3.1.-" evidence="12"/>
<feature type="domain" description="DUS-like FMN-binding" evidence="15">
    <location>
        <begin position="17"/>
        <end position="306"/>
    </location>
</feature>
<dbReference type="Gene3D" id="3.20.20.70">
    <property type="entry name" value="Aldolase class I"/>
    <property type="match status" value="1"/>
</dbReference>
<keyword evidence="4 12" id="KW-0285">Flavoprotein</keyword>
<keyword evidence="9 12" id="KW-0560">Oxidoreductase</keyword>
<evidence type="ECO:0000256" key="8">
    <source>
        <dbReference type="ARBA" id="ARBA00022884"/>
    </source>
</evidence>
<evidence type="ECO:0000256" key="9">
    <source>
        <dbReference type="ARBA" id="ARBA00023002"/>
    </source>
</evidence>
<keyword evidence="3" id="KW-0820">tRNA-binding</keyword>
<gene>
    <name evidence="16" type="ORF">RASY3_09575</name>
</gene>
<evidence type="ECO:0000313" key="16">
    <source>
        <dbReference type="EMBL" id="EXM39931.1"/>
    </source>
</evidence>
<feature type="binding site" evidence="14">
    <location>
        <position position="141"/>
    </location>
    <ligand>
        <name>FMN</name>
        <dbReference type="ChEBI" id="CHEBI:58210"/>
    </ligand>
</feature>
<name>A0A011VXD3_RUMAL</name>
<dbReference type="InterPro" id="IPR013785">
    <property type="entry name" value="Aldolase_TIM"/>
</dbReference>
<evidence type="ECO:0000256" key="3">
    <source>
        <dbReference type="ARBA" id="ARBA00022555"/>
    </source>
</evidence>
<feature type="binding site" evidence="14">
    <location>
        <begin position="202"/>
        <end position="204"/>
    </location>
    <ligand>
        <name>FMN</name>
        <dbReference type="ChEBI" id="CHEBI:58210"/>
    </ligand>
</feature>
<evidence type="ECO:0000256" key="6">
    <source>
        <dbReference type="ARBA" id="ARBA00022694"/>
    </source>
</evidence>
<dbReference type="InterPro" id="IPR035587">
    <property type="entry name" value="DUS-like_FMN-bd"/>
</dbReference>
<dbReference type="Pfam" id="PF01207">
    <property type="entry name" value="Dus"/>
    <property type="match status" value="1"/>
</dbReference>
<keyword evidence="14" id="KW-0547">Nucleotide-binding</keyword>
<comment type="function">
    <text evidence="2 12">Catalyzes the synthesis of 5,6-dihydrouridine (D), a modified base found in the D-loop of most tRNAs, via the reduction of the C5-C6 double bond in target uridines.</text>
</comment>
<dbReference type="PATRIC" id="fig|1341156.4.peg.1209"/>
<evidence type="ECO:0000259" key="15">
    <source>
        <dbReference type="Pfam" id="PF01207"/>
    </source>
</evidence>
<comment type="catalytic activity">
    <reaction evidence="11">
        <text>a 5,6-dihydrouridine in tRNA + NAD(+) = a uridine in tRNA + NADH + H(+)</text>
        <dbReference type="Rhea" id="RHEA:54452"/>
        <dbReference type="Rhea" id="RHEA-COMP:13339"/>
        <dbReference type="Rhea" id="RHEA-COMP:13887"/>
        <dbReference type="ChEBI" id="CHEBI:15378"/>
        <dbReference type="ChEBI" id="CHEBI:57540"/>
        <dbReference type="ChEBI" id="CHEBI:57945"/>
        <dbReference type="ChEBI" id="CHEBI:65315"/>
        <dbReference type="ChEBI" id="CHEBI:74443"/>
    </reaction>
</comment>
<comment type="catalytic activity">
    <reaction evidence="10">
        <text>a 5,6-dihydrouridine in tRNA + NADP(+) = a uridine in tRNA + NADPH + H(+)</text>
        <dbReference type="Rhea" id="RHEA:23624"/>
        <dbReference type="Rhea" id="RHEA-COMP:13339"/>
        <dbReference type="Rhea" id="RHEA-COMP:13887"/>
        <dbReference type="ChEBI" id="CHEBI:15378"/>
        <dbReference type="ChEBI" id="CHEBI:57783"/>
        <dbReference type="ChEBI" id="CHEBI:58349"/>
        <dbReference type="ChEBI" id="CHEBI:65315"/>
        <dbReference type="ChEBI" id="CHEBI:74443"/>
    </reaction>
</comment>
<dbReference type="EMBL" id="JEOB01000002">
    <property type="protein sequence ID" value="EXM39931.1"/>
    <property type="molecule type" value="Genomic_DNA"/>
</dbReference>
<evidence type="ECO:0000256" key="11">
    <source>
        <dbReference type="ARBA" id="ARBA00048802"/>
    </source>
</evidence>
<proteinExistence type="inferred from homology"/>
<evidence type="ECO:0000256" key="7">
    <source>
        <dbReference type="ARBA" id="ARBA00022857"/>
    </source>
</evidence>
<feature type="binding site" evidence="14">
    <location>
        <begin position="226"/>
        <end position="227"/>
    </location>
    <ligand>
        <name>FMN</name>
        <dbReference type="ChEBI" id="CHEBI:58210"/>
    </ligand>
</feature>
<reference evidence="16 17" key="1">
    <citation type="submission" date="2013-06" db="EMBL/GenBank/DDBJ databases">
        <title>Rumen cellulosomics: divergent fiber-degrading strategies revealed by comparative genome-wide analysis of six Ruminococcal strains.</title>
        <authorList>
            <person name="Dassa B."/>
            <person name="Borovok I."/>
            <person name="Lamed R."/>
            <person name="Flint H."/>
            <person name="Yeoman C.J."/>
            <person name="White B."/>
            <person name="Bayer E.A."/>
        </authorList>
    </citation>
    <scope>NUCLEOTIDE SEQUENCE [LARGE SCALE GENOMIC DNA]</scope>
    <source>
        <strain evidence="16 17">SY3</strain>
    </source>
</reference>
<keyword evidence="5 12" id="KW-0288">FMN</keyword>
<evidence type="ECO:0000256" key="2">
    <source>
        <dbReference type="ARBA" id="ARBA00002790"/>
    </source>
</evidence>
<comment type="caution">
    <text evidence="16">The sequence shown here is derived from an EMBL/GenBank/DDBJ whole genome shotgun (WGS) entry which is preliminary data.</text>
</comment>
<evidence type="ECO:0000256" key="1">
    <source>
        <dbReference type="ARBA" id="ARBA00001917"/>
    </source>
</evidence>
<evidence type="ECO:0000256" key="13">
    <source>
        <dbReference type="PIRSR" id="PIRSR006621-1"/>
    </source>
</evidence>
<dbReference type="Proteomes" id="UP000021369">
    <property type="component" value="Unassembled WGS sequence"/>
</dbReference>
<dbReference type="SUPFAM" id="SSF51395">
    <property type="entry name" value="FMN-linked oxidoreductases"/>
    <property type="match status" value="1"/>
</dbReference>
<dbReference type="Gene3D" id="1.10.1200.80">
    <property type="entry name" value="Putative flavin oxidoreducatase, domain 2"/>
    <property type="match status" value="1"/>
</dbReference>
<evidence type="ECO:0000256" key="4">
    <source>
        <dbReference type="ARBA" id="ARBA00022630"/>
    </source>
</evidence>
<protein>
    <recommendedName>
        <fullName evidence="12">tRNA-dihydrouridine synthase</fullName>
        <ecNumber evidence="12">1.3.1.-</ecNumber>
    </recommendedName>
</protein>
<dbReference type="GO" id="GO:0050660">
    <property type="term" value="F:flavin adenine dinucleotide binding"/>
    <property type="evidence" value="ECO:0007669"/>
    <property type="project" value="InterPro"/>
</dbReference>
<sequence>MKKLHIGNITTESNVFMAPLAGYTSYPFRMICRKLGAGLAFTEMVSANGLKYNDKATAKLLCTSDAETLKAVQLLGSVPSAFEYACKGEYTAGFDIVDINMGCPVPNVIKSGEGCALISNIPLASKIIEACKRSGKVVTVKFRPGFNRKKIVVSEFAKMCEDSGADMITVHGRTRDMMYEGEPVYGYIEAAKNVVNIPVIANGGIHSDEDAVRMMDRTGADGVMIGRYGLENPLIFARLTGKDTNETKLSLILEQADIAISCFDELSAMEHIKKTASYFMKKLPGTKVYKQEMYNCGCMEELKKTLIKIFGETEK</sequence>
<dbReference type="PIRSF" id="PIRSF006621">
    <property type="entry name" value="Dus"/>
    <property type="match status" value="1"/>
</dbReference>
<dbReference type="CDD" id="cd02801">
    <property type="entry name" value="DUS_like_FMN"/>
    <property type="match status" value="1"/>
</dbReference>
<keyword evidence="8" id="KW-0694">RNA-binding</keyword>
<dbReference type="AlphaFoldDB" id="A0A011VXD3"/>
<comment type="cofactor">
    <cofactor evidence="1 12 14">
        <name>FMN</name>
        <dbReference type="ChEBI" id="CHEBI:58210"/>
    </cofactor>
</comment>
<comment type="similarity">
    <text evidence="12">Belongs to the dus family.</text>
</comment>